<proteinExistence type="predicted"/>
<sequence length="458" mass="50901">MHHAGPSATLPSSNLPSSIGQPSREDMPAPHGGRSATTPGEMGAALACARQQTPIASVPDSPATRAASIRHVGCHSDGVGLRTFAIDFNARRIKVRFDLEYGAWFAASRQALQYFHADAQGMWHARCPPARQERLSLDAQCDLLTALGYHHAIQAPVVPPDEVRRAIPRVVHQLWIDETVPDGVVERLRHNACQLRQSSPSYALCFHVLCEKENFTAIARRIREEAPDVVVRCVRRSQWFKAFVSGQGWHQFLEAKRWAPRFVQYDVLRYPLLLRHGGILLDITDPLRPGGVTLPERMAQGDVFFSRMVDPFRAGQHADMDVGCMASLPGNPTVGRVIESSFQNWRNLGYHPNISQALAESPGDVTPVYQEHLSAISGPRMVTNAVCEARATLRIILDLYEAAEDGIVLSESWKARFADAMQYYFPFDGVLQAHVSANMRREVTPGQARTRPETRPPV</sequence>
<organism evidence="2 3">
    <name type="scientific">Pandoraea terrae</name>
    <dbReference type="NCBI Taxonomy" id="1537710"/>
    <lineage>
        <taxon>Bacteria</taxon>
        <taxon>Pseudomonadati</taxon>
        <taxon>Pseudomonadota</taxon>
        <taxon>Betaproteobacteria</taxon>
        <taxon>Burkholderiales</taxon>
        <taxon>Burkholderiaceae</taxon>
        <taxon>Pandoraea</taxon>
    </lineage>
</organism>
<gene>
    <name evidence="2" type="ORF">PTE30175_04509</name>
</gene>
<name>A0A5E4YLF5_9BURK</name>
<dbReference type="SUPFAM" id="SSF53448">
    <property type="entry name" value="Nucleotide-diphospho-sugar transferases"/>
    <property type="match status" value="1"/>
</dbReference>
<reference evidence="2 3" key="1">
    <citation type="submission" date="2019-08" db="EMBL/GenBank/DDBJ databases">
        <authorList>
            <person name="Peeters C."/>
        </authorList>
    </citation>
    <scope>NUCLEOTIDE SEQUENCE [LARGE SCALE GENOMIC DNA]</scope>
    <source>
        <strain evidence="2 3">LMG 30175</strain>
    </source>
</reference>
<dbReference type="AlphaFoldDB" id="A0A5E4YLF5"/>
<protein>
    <submittedName>
        <fullName evidence="2">Uncharacterized protein</fullName>
    </submittedName>
</protein>
<evidence type="ECO:0000313" key="2">
    <source>
        <dbReference type="EMBL" id="VVE49614.1"/>
    </source>
</evidence>
<dbReference type="Proteomes" id="UP000414233">
    <property type="component" value="Unassembled WGS sequence"/>
</dbReference>
<keyword evidence="3" id="KW-1185">Reference proteome</keyword>
<dbReference type="Gene3D" id="3.90.550.20">
    <property type="match status" value="1"/>
</dbReference>
<dbReference type="EMBL" id="CABPRZ010000025">
    <property type="protein sequence ID" value="VVE49614.1"/>
    <property type="molecule type" value="Genomic_DNA"/>
</dbReference>
<evidence type="ECO:0000313" key="3">
    <source>
        <dbReference type="Proteomes" id="UP000414233"/>
    </source>
</evidence>
<evidence type="ECO:0000256" key="1">
    <source>
        <dbReference type="SAM" id="MobiDB-lite"/>
    </source>
</evidence>
<accession>A0A5E4YLF5</accession>
<dbReference type="InterPro" id="IPR029044">
    <property type="entry name" value="Nucleotide-diphossugar_trans"/>
</dbReference>
<feature type="region of interest" description="Disordered" evidence="1">
    <location>
        <begin position="1"/>
        <end position="40"/>
    </location>
</feature>
<feature type="compositionally biased region" description="Polar residues" evidence="1">
    <location>
        <begin position="9"/>
        <end position="21"/>
    </location>
</feature>